<comment type="caution">
    <text evidence="9">The sequence shown here is derived from an EMBL/GenBank/DDBJ whole genome shotgun (WGS) entry which is preliminary data.</text>
</comment>
<dbReference type="PANTHER" id="PTHR11669:SF8">
    <property type="entry name" value="DNA POLYMERASE III SUBUNIT DELTA"/>
    <property type="match status" value="1"/>
</dbReference>
<dbReference type="GO" id="GO:0003677">
    <property type="term" value="F:DNA binding"/>
    <property type="evidence" value="ECO:0007669"/>
    <property type="project" value="InterPro"/>
</dbReference>
<evidence type="ECO:0000256" key="6">
    <source>
        <dbReference type="ARBA" id="ARBA00022932"/>
    </source>
</evidence>
<dbReference type="GO" id="GO:0003887">
    <property type="term" value="F:DNA-directed DNA polymerase activity"/>
    <property type="evidence" value="ECO:0007669"/>
    <property type="project" value="UniProtKB-KW"/>
</dbReference>
<dbReference type="InterPro" id="IPR015199">
    <property type="entry name" value="DNA_pol_III_delta_C"/>
</dbReference>
<evidence type="ECO:0000256" key="7">
    <source>
        <dbReference type="ARBA" id="ARBA00049244"/>
    </source>
</evidence>
<evidence type="ECO:0000256" key="1">
    <source>
        <dbReference type="ARBA" id="ARBA00012417"/>
    </source>
</evidence>
<dbReference type="Pfam" id="PF09115">
    <property type="entry name" value="DNApol3-delta_C"/>
    <property type="match status" value="1"/>
</dbReference>
<keyword evidence="6" id="KW-0239">DNA-directed DNA polymerase</keyword>
<evidence type="ECO:0000259" key="8">
    <source>
        <dbReference type="Pfam" id="PF09115"/>
    </source>
</evidence>
<dbReference type="NCBIfam" id="TIGR00678">
    <property type="entry name" value="holB"/>
    <property type="match status" value="1"/>
</dbReference>
<comment type="catalytic activity">
    <reaction evidence="7">
        <text>DNA(n) + a 2'-deoxyribonucleoside 5'-triphosphate = DNA(n+1) + diphosphate</text>
        <dbReference type="Rhea" id="RHEA:22508"/>
        <dbReference type="Rhea" id="RHEA-COMP:17339"/>
        <dbReference type="Rhea" id="RHEA-COMP:17340"/>
        <dbReference type="ChEBI" id="CHEBI:33019"/>
        <dbReference type="ChEBI" id="CHEBI:61560"/>
        <dbReference type="ChEBI" id="CHEBI:173112"/>
        <dbReference type="EC" id="2.7.7.7"/>
    </reaction>
</comment>
<evidence type="ECO:0000313" key="9">
    <source>
        <dbReference type="EMBL" id="MBO8464072.1"/>
    </source>
</evidence>
<dbReference type="Proteomes" id="UP000823618">
    <property type="component" value="Unassembled WGS sequence"/>
</dbReference>
<dbReference type="SUPFAM" id="SSF52540">
    <property type="entry name" value="P-loop containing nucleoside triphosphate hydrolases"/>
    <property type="match status" value="1"/>
</dbReference>
<organism evidence="9 10">
    <name type="scientific">Candidatus Scybalomonas excrementavium</name>
    <dbReference type="NCBI Taxonomy" id="2840943"/>
    <lineage>
        <taxon>Bacteria</taxon>
        <taxon>Bacillati</taxon>
        <taxon>Bacillota</taxon>
        <taxon>Clostridia</taxon>
        <taxon>Lachnospirales</taxon>
        <taxon>Lachnospiraceae</taxon>
        <taxon>Lachnospiraceae incertae sedis</taxon>
        <taxon>Candidatus Scybalomonas</taxon>
    </lineage>
</organism>
<evidence type="ECO:0000256" key="4">
    <source>
        <dbReference type="ARBA" id="ARBA00022695"/>
    </source>
</evidence>
<name>A0A9D9N8E8_9FIRM</name>
<dbReference type="InterPro" id="IPR004622">
    <property type="entry name" value="DNA_pol_HolB"/>
</dbReference>
<evidence type="ECO:0000313" key="10">
    <source>
        <dbReference type="Proteomes" id="UP000823618"/>
    </source>
</evidence>
<dbReference type="AlphaFoldDB" id="A0A9D9N8E8"/>
<dbReference type="InterPro" id="IPR050238">
    <property type="entry name" value="DNA_Rep/Repair_Clamp_Loader"/>
</dbReference>
<protein>
    <recommendedName>
        <fullName evidence="2">DNA polymerase III subunit delta'</fullName>
        <ecNumber evidence="1">2.7.7.7</ecNumber>
    </recommendedName>
</protein>
<dbReference type="PANTHER" id="PTHR11669">
    <property type="entry name" value="REPLICATION FACTOR C / DNA POLYMERASE III GAMMA-TAU SUBUNIT"/>
    <property type="match status" value="1"/>
</dbReference>
<dbReference type="Gene3D" id="3.40.50.300">
    <property type="entry name" value="P-loop containing nucleotide triphosphate hydrolases"/>
    <property type="match status" value="1"/>
</dbReference>
<evidence type="ECO:0000256" key="2">
    <source>
        <dbReference type="ARBA" id="ARBA00014363"/>
    </source>
</evidence>
<gene>
    <name evidence="9" type="primary">holB</name>
    <name evidence="9" type="ORF">IAC13_09095</name>
</gene>
<dbReference type="InterPro" id="IPR027417">
    <property type="entry name" value="P-loop_NTPase"/>
</dbReference>
<dbReference type="Pfam" id="PF13177">
    <property type="entry name" value="DNA_pol3_delta2"/>
    <property type="match status" value="1"/>
</dbReference>
<keyword evidence="5" id="KW-0235">DNA replication</keyword>
<evidence type="ECO:0000256" key="5">
    <source>
        <dbReference type="ARBA" id="ARBA00022705"/>
    </source>
</evidence>
<dbReference type="EMBL" id="JADIML010000258">
    <property type="protein sequence ID" value="MBO8464072.1"/>
    <property type="molecule type" value="Genomic_DNA"/>
</dbReference>
<evidence type="ECO:0000256" key="3">
    <source>
        <dbReference type="ARBA" id="ARBA00022679"/>
    </source>
</evidence>
<dbReference type="GO" id="GO:0008408">
    <property type="term" value="F:3'-5' exonuclease activity"/>
    <property type="evidence" value="ECO:0007669"/>
    <property type="project" value="InterPro"/>
</dbReference>
<dbReference type="GO" id="GO:0009360">
    <property type="term" value="C:DNA polymerase III complex"/>
    <property type="evidence" value="ECO:0007669"/>
    <property type="project" value="InterPro"/>
</dbReference>
<reference evidence="9" key="2">
    <citation type="journal article" date="2021" name="PeerJ">
        <title>Extensive microbial diversity within the chicken gut microbiome revealed by metagenomics and culture.</title>
        <authorList>
            <person name="Gilroy R."/>
            <person name="Ravi A."/>
            <person name="Getino M."/>
            <person name="Pursley I."/>
            <person name="Horton D.L."/>
            <person name="Alikhan N.F."/>
            <person name="Baker D."/>
            <person name="Gharbi K."/>
            <person name="Hall N."/>
            <person name="Watson M."/>
            <person name="Adriaenssens E.M."/>
            <person name="Foster-Nyarko E."/>
            <person name="Jarju S."/>
            <person name="Secka A."/>
            <person name="Antonio M."/>
            <person name="Oren A."/>
            <person name="Chaudhuri R.R."/>
            <person name="La Ragione R."/>
            <person name="Hildebrand F."/>
            <person name="Pallen M.J."/>
        </authorList>
    </citation>
    <scope>NUCLEOTIDE SEQUENCE</scope>
    <source>
        <strain evidence="9">E3-2379</strain>
    </source>
</reference>
<keyword evidence="4 9" id="KW-0548">Nucleotidyltransferase</keyword>
<sequence>MADFHDIVGHEQLIEHMKHAIQMKKVSHAYLIQGDYDSGKKMIATVFAKTLQCEKKGNEPCNQCTSCMQVDSGNHPDIIYVSHEKPASIGIDDVRLQINGSIQVKPYSSEYKVYIVDEAEKMTTEAQNAILKTIEEPPTYAIIILLVTNIGKILPTILSRCVLLQIKPVQDEKIKKHLLSLGIEEEKADFSTSFAMGNVGKAIKVATSEEFQSIKNDCIQLLKSVKNMEVYELITKSKELVQYKLQVYDYLDFILMWYRDILMVKATRNANNLIYQEEYRALKESATRSSYEGIQTIIEEIERAKVRLYANVNFELAMELLWLAIKEN</sequence>
<dbReference type="GO" id="GO:0006261">
    <property type="term" value="P:DNA-templated DNA replication"/>
    <property type="evidence" value="ECO:0007669"/>
    <property type="project" value="TreeGrafter"/>
</dbReference>
<accession>A0A9D9N8E8</accession>
<feature type="domain" description="DNA polymerase III delta subunit C-terminal" evidence="8">
    <location>
        <begin position="216"/>
        <end position="322"/>
    </location>
</feature>
<keyword evidence="3 9" id="KW-0808">Transferase</keyword>
<dbReference type="EC" id="2.7.7.7" evidence="1"/>
<reference evidence="9" key="1">
    <citation type="submission" date="2020-10" db="EMBL/GenBank/DDBJ databases">
        <authorList>
            <person name="Gilroy R."/>
        </authorList>
    </citation>
    <scope>NUCLEOTIDE SEQUENCE</scope>
    <source>
        <strain evidence="9">E3-2379</strain>
    </source>
</reference>
<proteinExistence type="predicted"/>